<name>A0A644ZW05_9ZZZZ</name>
<accession>A0A644ZW05</accession>
<keyword evidence="1" id="KW-0812">Transmembrane</keyword>
<evidence type="ECO:0000256" key="1">
    <source>
        <dbReference type="SAM" id="Phobius"/>
    </source>
</evidence>
<keyword evidence="1" id="KW-0472">Membrane</keyword>
<feature type="transmembrane region" description="Helical" evidence="1">
    <location>
        <begin position="66"/>
        <end position="87"/>
    </location>
</feature>
<dbReference type="EMBL" id="VSSQ01010714">
    <property type="protein sequence ID" value="MPM45022.1"/>
    <property type="molecule type" value="Genomic_DNA"/>
</dbReference>
<reference evidence="2" key="1">
    <citation type="submission" date="2019-08" db="EMBL/GenBank/DDBJ databases">
        <authorList>
            <person name="Kucharzyk K."/>
            <person name="Murdoch R.W."/>
            <person name="Higgins S."/>
            <person name="Loffler F."/>
        </authorList>
    </citation>
    <scope>NUCLEOTIDE SEQUENCE</scope>
</reference>
<sequence length="90" mass="9829">MPLFKLEITITILEENVPAFLLEAEMAEMAVQELMAQPVQLQLLVLQAAMAMPVALAVLLQHLLLILPMVPTSLLLMVVSLGILSVIKLV</sequence>
<gene>
    <name evidence="2" type="ORF">SDC9_91707</name>
</gene>
<comment type="caution">
    <text evidence="2">The sequence shown here is derived from an EMBL/GenBank/DDBJ whole genome shotgun (WGS) entry which is preliminary data.</text>
</comment>
<feature type="transmembrane region" description="Helical" evidence="1">
    <location>
        <begin position="41"/>
        <end position="60"/>
    </location>
</feature>
<evidence type="ECO:0000313" key="2">
    <source>
        <dbReference type="EMBL" id="MPM45022.1"/>
    </source>
</evidence>
<dbReference type="AlphaFoldDB" id="A0A644ZW05"/>
<organism evidence="2">
    <name type="scientific">bioreactor metagenome</name>
    <dbReference type="NCBI Taxonomy" id="1076179"/>
    <lineage>
        <taxon>unclassified sequences</taxon>
        <taxon>metagenomes</taxon>
        <taxon>ecological metagenomes</taxon>
    </lineage>
</organism>
<protein>
    <submittedName>
        <fullName evidence="2">Uncharacterized protein</fullName>
    </submittedName>
</protein>
<keyword evidence="1" id="KW-1133">Transmembrane helix</keyword>
<proteinExistence type="predicted"/>